<dbReference type="PANTHER" id="PTHR12877:SF16">
    <property type="entry name" value="RHO GUANINE NUCLEOTIDE EXCHANGE FACTOR 10-LIKE PROTEIN"/>
    <property type="match status" value="1"/>
</dbReference>
<dbReference type="InterPro" id="IPR035899">
    <property type="entry name" value="DBL_dom_sf"/>
</dbReference>
<feature type="domain" description="DH" evidence="2">
    <location>
        <begin position="7"/>
        <end position="52"/>
    </location>
</feature>
<accession>A0ABD0NAQ4</accession>
<organism evidence="3 4">
    <name type="scientific">Cirrhinus mrigala</name>
    <name type="common">Mrigala</name>
    <dbReference type="NCBI Taxonomy" id="683832"/>
    <lineage>
        <taxon>Eukaryota</taxon>
        <taxon>Metazoa</taxon>
        <taxon>Chordata</taxon>
        <taxon>Craniata</taxon>
        <taxon>Vertebrata</taxon>
        <taxon>Euteleostomi</taxon>
        <taxon>Actinopterygii</taxon>
        <taxon>Neopterygii</taxon>
        <taxon>Teleostei</taxon>
        <taxon>Ostariophysi</taxon>
        <taxon>Cypriniformes</taxon>
        <taxon>Cyprinidae</taxon>
        <taxon>Labeoninae</taxon>
        <taxon>Labeonini</taxon>
        <taxon>Cirrhinus</taxon>
    </lineage>
</organism>
<dbReference type="PANTHER" id="PTHR12877">
    <property type="entry name" value="RHO GUANINE NUCLEOTIDE EXCHANGE FACTOR"/>
    <property type="match status" value="1"/>
</dbReference>
<dbReference type="InterPro" id="IPR039919">
    <property type="entry name" value="ARHGEF10/ARHGEF17"/>
</dbReference>
<feature type="non-terminal residue" evidence="3">
    <location>
        <position position="54"/>
    </location>
</feature>
<keyword evidence="1" id="KW-0344">Guanine-nucleotide releasing factor</keyword>
<dbReference type="EMBL" id="JAMKFB020000023">
    <property type="protein sequence ID" value="KAL0158337.1"/>
    <property type="molecule type" value="Genomic_DNA"/>
</dbReference>
<sequence>MEAEPRILSLKKIQPIFYRLKEILQCHSMFQIALASRVAEWDNTEKIGDLFVAS</sequence>
<evidence type="ECO:0000256" key="1">
    <source>
        <dbReference type="ARBA" id="ARBA00022658"/>
    </source>
</evidence>
<keyword evidence="4" id="KW-1185">Reference proteome</keyword>
<dbReference type="Gene3D" id="1.20.900.10">
    <property type="entry name" value="Dbl homology (DH) domain"/>
    <property type="match status" value="1"/>
</dbReference>
<dbReference type="SUPFAM" id="SSF48065">
    <property type="entry name" value="DBL homology domain (DH-domain)"/>
    <property type="match status" value="1"/>
</dbReference>
<name>A0ABD0NAQ4_CIRMR</name>
<dbReference type="AlphaFoldDB" id="A0ABD0NAQ4"/>
<proteinExistence type="predicted"/>
<evidence type="ECO:0000259" key="2">
    <source>
        <dbReference type="Pfam" id="PF00621"/>
    </source>
</evidence>
<dbReference type="GO" id="GO:0005085">
    <property type="term" value="F:guanyl-nucleotide exchange factor activity"/>
    <property type="evidence" value="ECO:0007669"/>
    <property type="project" value="UniProtKB-KW"/>
</dbReference>
<dbReference type="Pfam" id="PF00621">
    <property type="entry name" value="RhoGEF"/>
    <property type="match status" value="1"/>
</dbReference>
<gene>
    <name evidence="3" type="ORF">M9458_046413</name>
</gene>
<evidence type="ECO:0000313" key="4">
    <source>
        <dbReference type="Proteomes" id="UP001529510"/>
    </source>
</evidence>
<reference evidence="3 4" key="1">
    <citation type="submission" date="2024-05" db="EMBL/GenBank/DDBJ databases">
        <title>Genome sequencing and assembly of Indian major carp, Cirrhinus mrigala (Hamilton, 1822).</title>
        <authorList>
            <person name="Mohindra V."/>
            <person name="Chowdhury L.M."/>
            <person name="Lal K."/>
            <person name="Jena J.K."/>
        </authorList>
    </citation>
    <scope>NUCLEOTIDE SEQUENCE [LARGE SCALE GENOMIC DNA]</scope>
    <source>
        <strain evidence="3">CM1030</strain>
        <tissue evidence="3">Blood</tissue>
    </source>
</reference>
<dbReference type="InterPro" id="IPR000219">
    <property type="entry name" value="DH_dom"/>
</dbReference>
<protein>
    <recommendedName>
        <fullName evidence="2">DH domain-containing protein</fullName>
    </recommendedName>
</protein>
<comment type="caution">
    <text evidence="3">The sequence shown here is derived from an EMBL/GenBank/DDBJ whole genome shotgun (WGS) entry which is preliminary data.</text>
</comment>
<evidence type="ECO:0000313" key="3">
    <source>
        <dbReference type="EMBL" id="KAL0158337.1"/>
    </source>
</evidence>
<dbReference type="Proteomes" id="UP001529510">
    <property type="component" value="Unassembled WGS sequence"/>
</dbReference>